<dbReference type="SUPFAM" id="SSF51395">
    <property type="entry name" value="FMN-linked oxidoreductases"/>
    <property type="match status" value="1"/>
</dbReference>
<feature type="domain" description="NADH:flavin oxidoreductase/NADH oxidase N-terminal" evidence="5">
    <location>
        <begin position="16"/>
        <end position="370"/>
    </location>
</feature>
<gene>
    <name evidence="6" type="ORF">G7Z17_g2389</name>
</gene>
<name>A0A9P5LJ66_9HYPO</name>
<dbReference type="GO" id="GO:0010181">
    <property type="term" value="F:FMN binding"/>
    <property type="evidence" value="ECO:0007669"/>
    <property type="project" value="InterPro"/>
</dbReference>
<evidence type="ECO:0000256" key="3">
    <source>
        <dbReference type="ARBA" id="ARBA00022643"/>
    </source>
</evidence>
<evidence type="ECO:0000256" key="4">
    <source>
        <dbReference type="ARBA" id="ARBA00023002"/>
    </source>
</evidence>
<comment type="similarity">
    <text evidence="1">Belongs to the NADH:flavin oxidoreductase/NADH oxidase family.</text>
</comment>
<dbReference type="InterPro" id="IPR013785">
    <property type="entry name" value="Aldolase_TIM"/>
</dbReference>
<sequence length="421" mass="45087">MSTSPLAQPLPLPCGLTLPNRLVKAALAEQMADSKQLPTSAQFDRAYGAWADGGWGMILTGNVQVDQRYLGDGHDTVIDATADLSEEQVLKAYTNLATVSRRAGTPSIVQLNHPGRQSPLGAGKRRLWSKTLAPSAIPLNIGSDMLSKILAGLIFGTPKEMTIADIDDVIQRFANGARIAAEAGFDGVQIHAAHGYLLAQFMSARSNHRTDAYGGSVAARVKIVLDIIKAVRAVVPKTFCIGLKFNSVDHQAASGPGSSTELEDCLEQAVLIAEAGLDFLEVSGGSYENPLMFTGSEKPESTAPSSRTAARESFFLDFAKQIRVRLPNLALIVTGGFQTRQGMEAALNENGCDMVGVGRPSIINPSLPVNLILNKEVAEADAKVYRRKFQTPWLVTRLLPKSVGAGVESIWYSKAIQNMGQ</sequence>
<keyword evidence="3" id="KW-0288">FMN</keyword>
<organism evidence="6 7">
    <name type="scientific">Cylindrodendrum hubeiense</name>
    <dbReference type="NCBI Taxonomy" id="595255"/>
    <lineage>
        <taxon>Eukaryota</taxon>
        <taxon>Fungi</taxon>
        <taxon>Dikarya</taxon>
        <taxon>Ascomycota</taxon>
        <taxon>Pezizomycotina</taxon>
        <taxon>Sordariomycetes</taxon>
        <taxon>Hypocreomycetidae</taxon>
        <taxon>Hypocreales</taxon>
        <taxon>Nectriaceae</taxon>
        <taxon>Cylindrodendrum</taxon>
    </lineage>
</organism>
<dbReference type="Proteomes" id="UP000722485">
    <property type="component" value="Unassembled WGS sequence"/>
</dbReference>
<accession>A0A9P5LJ66</accession>
<evidence type="ECO:0000313" key="6">
    <source>
        <dbReference type="EMBL" id="KAF7555154.1"/>
    </source>
</evidence>
<evidence type="ECO:0000256" key="1">
    <source>
        <dbReference type="ARBA" id="ARBA00005979"/>
    </source>
</evidence>
<evidence type="ECO:0000313" key="7">
    <source>
        <dbReference type="Proteomes" id="UP000722485"/>
    </source>
</evidence>
<keyword evidence="4" id="KW-0560">Oxidoreductase</keyword>
<proteinExistence type="inferred from homology"/>
<dbReference type="OrthoDB" id="1663137at2759"/>
<dbReference type="PANTHER" id="PTHR43656:SF2">
    <property type="entry name" value="BINDING OXIDOREDUCTASE, PUTATIVE (AFU_ORTHOLOGUE AFUA_2G08260)-RELATED"/>
    <property type="match status" value="1"/>
</dbReference>
<dbReference type="EMBL" id="JAANBB010000023">
    <property type="protein sequence ID" value="KAF7555154.1"/>
    <property type="molecule type" value="Genomic_DNA"/>
</dbReference>
<protein>
    <recommendedName>
        <fullName evidence="5">NADH:flavin oxidoreductase/NADH oxidase N-terminal domain-containing protein</fullName>
    </recommendedName>
</protein>
<keyword evidence="2" id="KW-0285">Flavoprotein</keyword>
<dbReference type="GO" id="GO:0016491">
    <property type="term" value="F:oxidoreductase activity"/>
    <property type="evidence" value="ECO:0007669"/>
    <property type="project" value="UniProtKB-KW"/>
</dbReference>
<dbReference type="InterPro" id="IPR051799">
    <property type="entry name" value="NADH_flavin_oxidoreductase"/>
</dbReference>
<evidence type="ECO:0000259" key="5">
    <source>
        <dbReference type="Pfam" id="PF00724"/>
    </source>
</evidence>
<dbReference type="InterPro" id="IPR001155">
    <property type="entry name" value="OxRdtase_FMN_N"/>
</dbReference>
<dbReference type="CDD" id="cd04733">
    <property type="entry name" value="OYE_like_2_FMN"/>
    <property type="match status" value="1"/>
</dbReference>
<dbReference type="Pfam" id="PF00724">
    <property type="entry name" value="Oxidored_FMN"/>
    <property type="match status" value="1"/>
</dbReference>
<dbReference type="AlphaFoldDB" id="A0A9P5LJ66"/>
<evidence type="ECO:0000256" key="2">
    <source>
        <dbReference type="ARBA" id="ARBA00022630"/>
    </source>
</evidence>
<dbReference type="PANTHER" id="PTHR43656">
    <property type="entry name" value="BINDING OXIDOREDUCTASE, PUTATIVE (AFU_ORTHOLOGUE AFUA_2G08260)-RELATED"/>
    <property type="match status" value="1"/>
</dbReference>
<keyword evidence="7" id="KW-1185">Reference proteome</keyword>
<reference evidence="6" key="1">
    <citation type="submission" date="2020-03" db="EMBL/GenBank/DDBJ databases">
        <title>Draft Genome Sequence of Cylindrodendrum hubeiense.</title>
        <authorList>
            <person name="Buettner E."/>
            <person name="Kellner H."/>
        </authorList>
    </citation>
    <scope>NUCLEOTIDE SEQUENCE</scope>
    <source>
        <strain evidence="6">IHI 201604</strain>
    </source>
</reference>
<dbReference type="Gene3D" id="3.20.20.70">
    <property type="entry name" value="Aldolase class I"/>
    <property type="match status" value="1"/>
</dbReference>
<comment type="caution">
    <text evidence="6">The sequence shown here is derived from an EMBL/GenBank/DDBJ whole genome shotgun (WGS) entry which is preliminary data.</text>
</comment>